<sequence length="535" mass="59962">MKRRVSFIHDAEGDFDPKKARLGPDSITIQSLHGARQERLTFGIQELPGEIQQVVKQCHELRIRWASERAYSAVSPLTSRVSPGIHVFLSPRRNNSPQLCPLLRKAFGADVTCTTPEVSFVSNGPSKSGASSSMQFYQLLPSLDQLVVYLQAAICSEQDTECGDYASLVRSADTLDIDYNQALHSFDVTVYWSEPTRKSGWTDIVRNRNISKDKVDVGILASQEPLELDELKFGGLLAVVGRDTELKPTLFSFPSRHHPLPNSATYRSEFLSPTGLHPTLQLSIPQPGLSRPPAPSDITCGLYTYITLPSYIFADRYQLSTTDTLFLKSHNIHKLDHIAGETDLEAPDWLTQRWGSHMLVELATPPSNDKQGKNTGTHVYGDWEATIPLHLRYLHPSKSGYRNVSIPWPVVFWACVSKDTEKMKTNPFDRTRLGWDDLFGPQTYFYHLHPLPRKPMNPLELQASELVENIQVPVLRVDKNSNPVVQQARAIEYGTIAVILLGFLWILYKLGSVSNGSFNICGVSRATANKKNKSH</sequence>
<keyword evidence="1" id="KW-0645">Protease</keyword>
<proteinExistence type="predicted"/>
<organism evidence="1">
    <name type="scientific">Ophidiomyces ophidiicola</name>
    <dbReference type="NCBI Taxonomy" id="1387563"/>
    <lineage>
        <taxon>Eukaryota</taxon>
        <taxon>Fungi</taxon>
        <taxon>Dikarya</taxon>
        <taxon>Ascomycota</taxon>
        <taxon>Pezizomycotina</taxon>
        <taxon>Eurotiomycetes</taxon>
        <taxon>Eurotiomycetidae</taxon>
        <taxon>Onygenales</taxon>
        <taxon>Onygenaceae</taxon>
        <taxon>Ophidiomyces</taxon>
    </lineage>
</organism>
<reference evidence="1" key="1">
    <citation type="journal article" date="2022" name="bioRxiv">
        <title>Population genetic analysis of Ophidiomyces ophidiicola, the causative agent of snake fungal disease, indicates recent introductions to the USA.</title>
        <authorList>
            <person name="Ladner J.T."/>
            <person name="Palmer J.M."/>
            <person name="Ettinger C.L."/>
            <person name="Stajich J.E."/>
            <person name="Farrell T.M."/>
            <person name="Glorioso B.M."/>
            <person name="Lawson B."/>
            <person name="Price S.J."/>
            <person name="Stengle A.G."/>
            <person name="Grear D.A."/>
            <person name="Lorch J.M."/>
        </authorList>
    </citation>
    <scope>NUCLEOTIDE SEQUENCE</scope>
    <source>
        <strain evidence="1">NWHC 24266-5</strain>
    </source>
</reference>
<accession>A0ACB8UY57</accession>
<keyword evidence="1" id="KW-0378">Hydrolase</keyword>
<protein>
    <submittedName>
        <fullName evidence="1">Protease B nonderepressible form</fullName>
    </submittedName>
</protein>
<dbReference type="EMBL" id="JALBCA010000033">
    <property type="protein sequence ID" value="KAI2388135.1"/>
    <property type="molecule type" value="Genomic_DNA"/>
</dbReference>
<comment type="caution">
    <text evidence="1">The sequence shown here is derived from an EMBL/GenBank/DDBJ whole genome shotgun (WGS) entry which is preliminary data.</text>
</comment>
<gene>
    <name evidence="1" type="primary">PBN1</name>
    <name evidence="1" type="ORF">LOY88_002725</name>
</gene>
<name>A0ACB8UY57_9EURO</name>
<evidence type="ECO:0000313" key="1">
    <source>
        <dbReference type="EMBL" id="KAI2388135.1"/>
    </source>
</evidence>